<keyword evidence="3" id="KW-1185">Reference proteome</keyword>
<evidence type="ECO:0000313" key="3">
    <source>
        <dbReference type="Proteomes" id="UP000230842"/>
    </source>
</evidence>
<dbReference type="InterPro" id="IPR029058">
    <property type="entry name" value="AB_hydrolase_fold"/>
</dbReference>
<dbReference type="Pfam" id="PF00561">
    <property type="entry name" value="Abhydrolase_1"/>
    <property type="match status" value="1"/>
</dbReference>
<dbReference type="OrthoDB" id="8957634at2"/>
<dbReference type="PANTHER" id="PTHR43433">
    <property type="entry name" value="HYDROLASE, ALPHA/BETA FOLD FAMILY PROTEIN"/>
    <property type="match status" value="1"/>
</dbReference>
<name>A0A2M9BGK4_9ACTN</name>
<dbReference type="GO" id="GO:0003824">
    <property type="term" value="F:catalytic activity"/>
    <property type="evidence" value="ECO:0007669"/>
    <property type="project" value="UniProtKB-ARBA"/>
</dbReference>
<accession>A0A2M9BGK4</accession>
<organism evidence="2 3">
    <name type="scientific">Mumia flava</name>
    <dbReference type="NCBI Taxonomy" id="1348852"/>
    <lineage>
        <taxon>Bacteria</taxon>
        <taxon>Bacillati</taxon>
        <taxon>Actinomycetota</taxon>
        <taxon>Actinomycetes</taxon>
        <taxon>Propionibacteriales</taxon>
        <taxon>Nocardioidaceae</taxon>
        <taxon>Mumia</taxon>
    </lineage>
</organism>
<dbReference type="RefSeq" id="WP_157805086.1">
    <property type="nucleotide sequence ID" value="NZ_PGEZ01000001.1"/>
</dbReference>
<protein>
    <submittedName>
        <fullName evidence="2">Pimeloyl-ACP methyl ester carboxylesterase</fullName>
    </submittedName>
</protein>
<comment type="caution">
    <text evidence="2">The sequence shown here is derived from an EMBL/GenBank/DDBJ whole genome shotgun (WGS) entry which is preliminary data.</text>
</comment>
<dbReference type="EMBL" id="PGEZ01000001">
    <property type="protein sequence ID" value="PJJ57049.1"/>
    <property type="molecule type" value="Genomic_DNA"/>
</dbReference>
<evidence type="ECO:0000313" key="2">
    <source>
        <dbReference type="EMBL" id="PJJ57049.1"/>
    </source>
</evidence>
<proteinExistence type="predicted"/>
<dbReference type="PRINTS" id="PR00111">
    <property type="entry name" value="ABHYDROLASE"/>
</dbReference>
<dbReference type="Proteomes" id="UP000230842">
    <property type="component" value="Unassembled WGS sequence"/>
</dbReference>
<reference evidence="2 3" key="1">
    <citation type="submission" date="2017-11" db="EMBL/GenBank/DDBJ databases">
        <title>Genomic Encyclopedia of Archaeal and Bacterial Type Strains, Phase II (KMG-II): From Individual Species to Whole Genera.</title>
        <authorList>
            <person name="Goeker M."/>
        </authorList>
    </citation>
    <scope>NUCLEOTIDE SEQUENCE [LARGE SCALE GENOMIC DNA]</scope>
    <source>
        <strain evidence="2 3">DSM 27763</strain>
    </source>
</reference>
<dbReference type="InterPro" id="IPR050471">
    <property type="entry name" value="AB_hydrolase"/>
</dbReference>
<evidence type="ECO:0000259" key="1">
    <source>
        <dbReference type="Pfam" id="PF00561"/>
    </source>
</evidence>
<dbReference type="PANTHER" id="PTHR43433:SF5">
    <property type="entry name" value="AB HYDROLASE-1 DOMAIN-CONTAINING PROTEIN"/>
    <property type="match status" value="1"/>
</dbReference>
<gene>
    <name evidence="2" type="ORF">CLV56_1269</name>
</gene>
<dbReference type="SUPFAM" id="SSF53474">
    <property type="entry name" value="alpha/beta-Hydrolases"/>
    <property type="match status" value="1"/>
</dbReference>
<dbReference type="Gene3D" id="3.40.50.1820">
    <property type="entry name" value="alpha/beta hydrolase"/>
    <property type="match status" value="1"/>
</dbReference>
<dbReference type="AlphaFoldDB" id="A0A2M9BGK4"/>
<sequence length="274" mass="28926">MAAMTEVVAGDAVLEVERAGDGPVVLVTPTALVADEPAPLAHALRSSYDVVRYRRRGYGRSRPRTPSATAPKPSIVAEAADVPALMDALGLESAHVVGASFGAAIAWETAARYPDRVASLTLFEPPPVFAPEAAGPFRAANADLRARGTAAGPSLAADEFLDALSGPGWRDEHERALPGSVRAVHRDAATFFEVDIPALLAWDVTEEDARRVRAPVLLLRGSATGLWFEAGDATLRRWFRSATAEVIEGAAHGALLTHPGAVADAVSRHVRRHA</sequence>
<dbReference type="InterPro" id="IPR000073">
    <property type="entry name" value="AB_hydrolase_1"/>
</dbReference>
<feature type="domain" description="AB hydrolase-1" evidence="1">
    <location>
        <begin position="34"/>
        <end position="259"/>
    </location>
</feature>